<accession>A0A368PGT7</accession>
<evidence type="ECO:0000313" key="1">
    <source>
        <dbReference type="EMBL" id="RCV04975.1"/>
    </source>
</evidence>
<reference evidence="1" key="2">
    <citation type="submission" date="2015-07" db="EMBL/GenBank/DDBJ databases">
        <authorList>
            <person name="Noorani M."/>
        </authorList>
    </citation>
    <scope>NUCLEOTIDE SEQUENCE</scope>
    <source>
        <strain evidence="1">Yugu1</strain>
    </source>
</reference>
<name>A0A368PGT7_SETIT</name>
<dbReference type="AlphaFoldDB" id="A0A368PGT7"/>
<protein>
    <submittedName>
        <fullName evidence="1">Uncharacterized protein</fullName>
    </submittedName>
</protein>
<reference evidence="1" key="1">
    <citation type="journal article" date="2012" name="Nat. Biotechnol.">
        <title>Reference genome sequence of the model plant Setaria.</title>
        <authorList>
            <person name="Bennetzen J.L."/>
            <person name="Schmutz J."/>
            <person name="Wang H."/>
            <person name="Percifield R."/>
            <person name="Hawkins J."/>
            <person name="Pontaroli A.C."/>
            <person name="Estep M."/>
            <person name="Feng L."/>
            <person name="Vaughn J.N."/>
            <person name="Grimwood J."/>
            <person name="Jenkins J."/>
            <person name="Barry K."/>
            <person name="Lindquist E."/>
            <person name="Hellsten U."/>
            <person name="Deshpande S."/>
            <person name="Wang X."/>
            <person name="Wu X."/>
            <person name="Mitros T."/>
            <person name="Triplett J."/>
            <person name="Yang X."/>
            <person name="Ye C.Y."/>
            <person name="Mauro-Herrera M."/>
            <person name="Wang L."/>
            <person name="Li P."/>
            <person name="Sharma M."/>
            <person name="Sharma R."/>
            <person name="Ronald P.C."/>
            <person name="Panaud O."/>
            <person name="Kellogg E.A."/>
            <person name="Brutnell T.P."/>
            <person name="Doust A.N."/>
            <person name="Tuskan G.A."/>
            <person name="Rokhsar D."/>
            <person name="Devos K.M."/>
        </authorList>
    </citation>
    <scope>NUCLEOTIDE SEQUENCE [LARGE SCALE GENOMIC DNA]</scope>
    <source>
        <strain evidence="1">Yugu1</strain>
    </source>
</reference>
<gene>
    <name evidence="1" type="ORF">SETIT_1G044400v2</name>
</gene>
<sequence>MASASSRRICSTSASSRRAGATTAGERKIWWYRTGIGAPIGKALKEMLLSNLMDEVLGMARVDSVLMAELAAILLAAKILSVLHVQSGGIGADCLLAVRNIQSLFLKAPWKLRPWISQIQQDGLQELCRSSKFQDTRTLKQA</sequence>
<dbReference type="EMBL" id="CM003528">
    <property type="protein sequence ID" value="RCV04975.1"/>
    <property type="molecule type" value="Genomic_DNA"/>
</dbReference>
<proteinExistence type="predicted"/>
<organism evidence="1">
    <name type="scientific">Setaria italica</name>
    <name type="common">Foxtail millet</name>
    <name type="synonym">Panicum italicum</name>
    <dbReference type="NCBI Taxonomy" id="4555"/>
    <lineage>
        <taxon>Eukaryota</taxon>
        <taxon>Viridiplantae</taxon>
        <taxon>Streptophyta</taxon>
        <taxon>Embryophyta</taxon>
        <taxon>Tracheophyta</taxon>
        <taxon>Spermatophyta</taxon>
        <taxon>Magnoliopsida</taxon>
        <taxon>Liliopsida</taxon>
        <taxon>Poales</taxon>
        <taxon>Poaceae</taxon>
        <taxon>PACMAD clade</taxon>
        <taxon>Panicoideae</taxon>
        <taxon>Panicodae</taxon>
        <taxon>Paniceae</taxon>
        <taxon>Cenchrinae</taxon>
        <taxon>Setaria</taxon>
    </lineage>
</organism>